<evidence type="ECO:0000313" key="6">
    <source>
        <dbReference type="EMBL" id="KEQ93004.1"/>
    </source>
</evidence>
<evidence type="ECO:0000313" key="7">
    <source>
        <dbReference type="Proteomes" id="UP000030641"/>
    </source>
</evidence>
<dbReference type="SUPFAM" id="SSF53474">
    <property type="entry name" value="alpha/beta-Hydrolases"/>
    <property type="match status" value="1"/>
</dbReference>
<dbReference type="PANTHER" id="PTHR10272">
    <property type="entry name" value="PLATELET-ACTIVATING FACTOR ACETYLHYDROLASE"/>
    <property type="match status" value="1"/>
</dbReference>
<dbReference type="InParanoid" id="A0A074YAK8"/>
<dbReference type="EMBL" id="KL584767">
    <property type="protein sequence ID" value="KEQ93004.1"/>
    <property type="molecule type" value="Genomic_DNA"/>
</dbReference>
<dbReference type="Proteomes" id="UP000030641">
    <property type="component" value="Unassembled WGS sequence"/>
</dbReference>
<keyword evidence="2" id="KW-0378">Hydrolase</keyword>
<dbReference type="GO" id="GO:0003847">
    <property type="term" value="F:1-alkyl-2-acetylglycerophosphocholine esterase activity"/>
    <property type="evidence" value="ECO:0007669"/>
    <property type="project" value="UniProtKB-EC"/>
</dbReference>
<evidence type="ECO:0000256" key="4">
    <source>
        <dbReference type="ARBA" id="ARBA00023098"/>
    </source>
</evidence>
<evidence type="ECO:0000256" key="2">
    <source>
        <dbReference type="ARBA" id="ARBA00022801"/>
    </source>
</evidence>
<dbReference type="OMA" id="HGSFTDY"/>
<evidence type="ECO:0000256" key="1">
    <source>
        <dbReference type="ARBA" id="ARBA00013201"/>
    </source>
</evidence>
<dbReference type="InterPro" id="IPR029058">
    <property type="entry name" value="AB_hydrolase_fold"/>
</dbReference>
<dbReference type="Pfam" id="PF03403">
    <property type="entry name" value="PAF-AH_p_II"/>
    <property type="match status" value="2"/>
</dbReference>
<keyword evidence="5" id="KW-0732">Signal</keyword>
<protein>
    <recommendedName>
        <fullName evidence="1">1-alkyl-2-acetylglycerophosphocholine esterase</fullName>
        <ecNumber evidence="1">3.1.1.47</ecNumber>
    </recommendedName>
</protein>
<dbReference type="Gene3D" id="3.40.50.1820">
    <property type="entry name" value="alpha/beta hydrolase"/>
    <property type="match status" value="1"/>
</dbReference>
<feature type="signal peptide" evidence="5">
    <location>
        <begin position="1"/>
        <end position="15"/>
    </location>
</feature>
<evidence type="ECO:0000256" key="5">
    <source>
        <dbReference type="SAM" id="SignalP"/>
    </source>
</evidence>
<dbReference type="STRING" id="1043005.A0A074YAK8"/>
<dbReference type="EC" id="3.1.1.47" evidence="1"/>
<sequence length="382" mass="41604">MKFSLLLTSAALTSAVIVQPPLGKYGVASTAMELVDTSRNDTYAPKPEHRRVMVSAYYPASSLKTCQFVKVPYMPPATATAYDEMYAALNIPNGTFGSFELSTCAFNRKDRKIRAAQFPVVLFSPGLGNSRLEYGAMAQSLASNGYVVITVDHAYDATIVEYPDKSVALSLDIETDEQIEADLLVRQHDISFLIDQLQSQCVRQSLFNNIADPKSLEKILMLGHSLGGATAAAVMQTDPRIIAGVNLDGSFFSSVMDKGLSSPFMIMSHQAKNLTTDPTWSQAWSKFNGTKLAVTLNGTEHGTYTDMPLLANTLGLHGNASEGLAALLGTMEGFRAMELVNAFVGQFFGYVRGQQKSLVPAGMTKNFPEAMVLDKQIRKQRH</sequence>
<dbReference type="GeneID" id="25367077"/>
<reference evidence="6 7" key="1">
    <citation type="journal article" date="2014" name="BMC Genomics">
        <title>Genome sequencing of four Aureobasidium pullulans varieties: biotechnological potential, stress tolerance, and description of new species.</title>
        <authorList>
            <person name="Gostin Ar C."/>
            <person name="Ohm R.A."/>
            <person name="Kogej T."/>
            <person name="Sonjak S."/>
            <person name="Turk M."/>
            <person name="Zajc J."/>
            <person name="Zalar P."/>
            <person name="Grube M."/>
            <person name="Sun H."/>
            <person name="Han J."/>
            <person name="Sharma A."/>
            <person name="Chiniquy J."/>
            <person name="Ngan C.Y."/>
            <person name="Lipzen A."/>
            <person name="Barry K."/>
            <person name="Grigoriev I.V."/>
            <person name="Gunde-Cimerman N."/>
        </authorList>
    </citation>
    <scope>NUCLEOTIDE SEQUENCE [LARGE SCALE GENOMIC DNA]</scope>
    <source>
        <strain evidence="6 7">EXF-2481</strain>
    </source>
</reference>
<dbReference type="PANTHER" id="PTHR10272:SF14">
    <property type="entry name" value="PAF ACETYLHYDROLASE FAMILY PROTEIN"/>
    <property type="match status" value="1"/>
</dbReference>
<dbReference type="HOGENOM" id="CLU_026278_0_0_1"/>
<proteinExistence type="predicted"/>
<dbReference type="AlphaFoldDB" id="A0A074YAK8"/>
<gene>
    <name evidence="6" type="ORF">AUEXF2481DRAFT_42204</name>
</gene>
<name>A0A074YAK8_AURSE</name>
<dbReference type="OrthoDB" id="2363873at2759"/>
<dbReference type="RefSeq" id="XP_013341564.1">
    <property type="nucleotide sequence ID" value="XM_013486110.1"/>
</dbReference>
<keyword evidence="7" id="KW-1185">Reference proteome</keyword>
<keyword evidence="3" id="KW-0442">Lipid degradation</keyword>
<dbReference type="GO" id="GO:0016042">
    <property type="term" value="P:lipid catabolic process"/>
    <property type="evidence" value="ECO:0007669"/>
    <property type="project" value="UniProtKB-KW"/>
</dbReference>
<accession>A0A074YAK8</accession>
<evidence type="ECO:0000256" key="3">
    <source>
        <dbReference type="ARBA" id="ARBA00022963"/>
    </source>
</evidence>
<feature type="chain" id="PRO_5012226800" description="1-alkyl-2-acetylglycerophosphocholine esterase" evidence="5">
    <location>
        <begin position="16"/>
        <end position="382"/>
    </location>
</feature>
<keyword evidence="4" id="KW-0443">Lipid metabolism</keyword>
<organism evidence="6 7">
    <name type="scientific">Aureobasidium subglaciale (strain EXF-2481)</name>
    <name type="common">Aureobasidium pullulans var. subglaciale</name>
    <dbReference type="NCBI Taxonomy" id="1043005"/>
    <lineage>
        <taxon>Eukaryota</taxon>
        <taxon>Fungi</taxon>
        <taxon>Dikarya</taxon>
        <taxon>Ascomycota</taxon>
        <taxon>Pezizomycotina</taxon>
        <taxon>Dothideomycetes</taxon>
        <taxon>Dothideomycetidae</taxon>
        <taxon>Dothideales</taxon>
        <taxon>Saccotheciaceae</taxon>
        <taxon>Aureobasidium</taxon>
    </lineage>
</organism>